<dbReference type="GO" id="GO:0005737">
    <property type="term" value="C:cytoplasm"/>
    <property type="evidence" value="ECO:0007669"/>
    <property type="project" value="TreeGrafter"/>
</dbReference>
<dbReference type="PROSITE" id="PS50096">
    <property type="entry name" value="IQ"/>
    <property type="match status" value="3"/>
</dbReference>
<keyword evidence="1" id="KW-0677">Repeat</keyword>
<dbReference type="FunFam" id="1.20.58.530:FF:000013">
    <property type="entry name" value="Unconventional myosin-XIX"/>
    <property type="match status" value="1"/>
</dbReference>
<accession>A0A445BYF6</accession>
<keyword evidence="6 10" id="KW-0518">Myosin</keyword>
<feature type="region of interest" description="Actin-binding" evidence="10">
    <location>
        <begin position="692"/>
        <end position="714"/>
    </location>
</feature>
<feature type="domain" description="Myosin N-terminal SH3-like" evidence="14">
    <location>
        <begin position="90"/>
        <end position="139"/>
    </location>
</feature>
<feature type="compositionally biased region" description="Basic and acidic residues" evidence="12">
    <location>
        <begin position="56"/>
        <end position="67"/>
    </location>
</feature>
<evidence type="ECO:0000256" key="2">
    <source>
        <dbReference type="ARBA" id="ARBA00022741"/>
    </source>
</evidence>
<feature type="compositionally biased region" description="Low complexity" evidence="12">
    <location>
        <begin position="40"/>
        <end position="49"/>
    </location>
</feature>
<gene>
    <name evidence="15" type="ORF">Ahy_A08g040186</name>
</gene>
<evidence type="ECO:0000256" key="3">
    <source>
        <dbReference type="ARBA" id="ARBA00022840"/>
    </source>
</evidence>
<dbReference type="PRINTS" id="PR00193">
    <property type="entry name" value="MYOSINHEAVY"/>
</dbReference>
<dbReference type="Pfam" id="PF00612">
    <property type="entry name" value="IQ"/>
    <property type="match status" value="2"/>
</dbReference>
<dbReference type="Gene3D" id="3.40.850.10">
    <property type="entry name" value="Kinesin motor domain"/>
    <property type="match status" value="1"/>
</dbReference>
<dbReference type="Gene3D" id="1.10.10.820">
    <property type="match status" value="1"/>
</dbReference>
<dbReference type="Gene3D" id="1.20.5.190">
    <property type="match status" value="1"/>
</dbReference>
<dbReference type="InterPro" id="IPR036961">
    <property type="entry name" value="Kinesin_motor_dom_sf"/>
</dbReference>
<evidence type="ECO:0000256" key="8">
    <source>
        <dbReference type="ARBA" id="ARBA00023203"/>
    </source>
</evidence>
<dbReference type="Gene3D" id="1.20.120.720">
    <property type="entry name" value="Myosin VI head, motor domain, U50 subdomain"/>
    <property type="match status" value="1"/>
</dbReference>
<keyword evidence="16" id="KW-1185">Reference proteome</keyword>
<dbReference type="SMART" id="SM00015">
    <property type="entry name" value="IQ"/>
    <property type="match status" value="3"/>
</dbReference>
<keyword evidence="7 10" id="KW-0505">Motor protein</keyword>
<dbReference type="Proteomes" id="UP000289738">
    <property type="component" value="Chromosome A08"/>
</dbReference>
<evidence type="ECO:0000256" key="10">
    <source>
        <dbReference type="PROSITE-ProRule" id="PRU00782"/>
    </source>
</evidence>
<dbReference type="GO" id="GO:0016020">
    <property type="term" value="C:membrane"/>
    <property type="evidence" value="ECO:0007669"/>
    <property type="project" value="TreeGrafter"/>
</dbReference>
<dbReference type="FunFam" id="1.10.10.820:FF:000001">
    <property type="entry name" value="Myosin heavy chain"/>
    <property type="match status" value="1"/>
</dbReference>
<dbReference type="GO" id="GO:0005524">
    <property type="term" value="F:ATP binding"/>
    <property type="evidence" value="ECO:0007669"/>
    <property type="project" value="UniProtKB-UniRule"/>
</dbReference>
<evidence type="ECO:0000256" key="4">
    <source>
        <dbReference type="ARBA" id="ARBA00022860"/>
    </source>
</evidence>
<dbReference type="SMART" id="SM00242">
    <property type="entry name" value="MYSc"/>
    <property type="match status" value="1"/>
</dbReference>
<dbReference type="InterPro" id="IPR036022">
    <property type="entry name" value="MYSc_Myo8"/>
</dbReference>
<feature type="coiled-coil region" evidence="11">
    <location>
        <begin position="936"/>
        <end position="984"/>
    </location>
</feature>
<evidence type="ECO:0000256" key="7">
    <source>
        <dbReference type="ARBA" id="ARBA00023175"/>
    </source>
</evidence>
<dbReference type="Gene3D" id="1.20.58.530">
    <property type="match status" value="1"/>
</dbReference>
<evidence type="ECO:0000256" key="5">
    <source>
        <dbReference type="ARBA" id="ARBA00023054"/>
    </source>
</evidence>
<keyword evidence="3 10" id="KW-0067">ATP-binding</keyword>
<feature type="binding site" evidence="10">
    <location>
        <begin position="234"/>
        <end position="241"/>
    </location>
    <ligand>
        <name>ATP</name>
        <dbReference type="ChEBI" id="CHEBI:30616"/>
    </ligand>
</feature>
<keyword evidence="8 10" id="KW-0009">Actin-binding</keyword>
<dbReference type="InterPro" id="IPR057535">
    <property type="entry name" value="MYO1-3_N_SH3"/>
</dbReference>
<evidence type="ECO:0000256" key="6">
    <source>
        <dbReference type="ARBA" id="ARBA00023123"/>
    </source>
</evidence>
<dbReference type="GO" id="GO:0007015">
    <property type="term" value="P:actin filament organization"/>
    <property type="evidence" value="ECO:0007669"/>
    <property type="project" value="TreeGrafter"/>
</dbReference>
<evidence type="ECO:0000256" key="12">
    <source>
        <dbReference type="SAM" id="MobiDB-lite"/>
    </source>
</evidence>
<evidence type="ECO:0000313" key="15">
    <source>
        <dbReference type="EMBL" id="RYR43785.1"/>
    </source>
</evidence>
<dbReference type="Pfam" id="PF00063">
    <property type="entry name" value="Myosin_head"/>
    <property type="match status" value="1"/>
</dbReference>
<dbReference type="Pfam" id="PF25369">
    <property type="entry name" value="SH3_VIII-1_N"/>
    <property type="match status" value="1"/>
</dbReference>
<dbReference type="PANTHER" id="PTHR13140">
    <property type="entry name" value="MYOSIN"/>
    <property type="match status" value="1"/>
</dbReference>
<evidence type="ECO:0000259" key="14">
    <source>
        <dbReference type="PROSITE" id="PS51844"/>
    </source>
</evidence>
<dbReference type="GO" id="GO:0030048">
    <property type="term" value="P:actin filament-based movement"/>
    <property type="evidence" value="ECO:0007669"/>
    <property type="project" value="UniProtKB-ARBA"/>
</dbReference>
<dbReference type="InterPro" id="IPR004009">
    <property type="entry name" value="SH3_Myosin"/>
</dbReference>
<feature type="domain" description="Myosin motor" evidence="13">
    <location>
        <begin position="143"/>
        <end position="812"/>
    </location>
</feature>
<dbReference type="InterPro" id="IPR000048">
    <property type="entry name" value="IQ_motif_EF-hand-BS"/>
</dbReference>
<evidence type="ECO:0000259" key="13">
    <source>
        <dbReference type="PROSITE" id="PS51456"/>
    </source>
</evidence>
<evidence type="ECO:0000256" key="11">
    <source>
        <dbReference type="SAM" id="Coils"/>
    </source>
</evidence>
<dbReference type="GO" id="GO:0051015">
    <property type="term" value="F:actin filament binding"/>
    <property type="evidence" value="ECO:0007669"/>
    <property type="project" value="TreeGrafter"/>
</dbReference>
<comment type="similarity">
    <text evidence="9">Belongs to the TRAFAC class myosin-kinesin ATPase superfamily. Myosin family. Plant myosin class VIII subfamily.</text>
</comment>
<dbReference type="PANTHER" id="PTHR13140:SF706">
    <property type="entry name" value="DILUTE CLASS UNCONVENTIONAL MYOSIN, ISOFORM C"/>
    <property type="match status" value="1"/>
</dbReference>
<evidence type="ECO:0000256" key="1">
    <source>
        <dbReference type="ARBA" id="ARBA00022737"/>
    </source>
</evidence>
<feature type="region of interest" description="Disordered" evidence="12">
    <location>
        <begin position="1005"/>
        <end position="1042"/>
    </location>
</feature>
<reference evidence="15 16" key="1">
    <citation type="submission" date="2019-01" db="EMBL/GenBank/DDBJ databases">
        <title>Sequencing of cultivated peanut Arachis hypogaea provides insights into genome evolution and oil improvement.</title>
        <authorList>
            <person name="Chen X."/>
        </authorList>
    </citation>
    <scope>NUCLEOTIDE SEQUENCE [LARGE SCALE GENOMIC DNA]</scope>
    <source>
        <strain evidence="16">cv. Fuhuasheng</strain>
        <tissue evidence="15">Leaves</tissue>
    </source>
</reference>
<feature type="region of interest" description="Disordered" evidence="12">
    <location>
        <begin position="54"/>
        <end position="73"/>
    </location>
</feature>
<comment type="caution">
    <text evidence="15">The sequence shown here is derived from an EMBL/GenBank/DDBJ whole genome shotgun (WGS) entry which is preliminary data.</text>
</comment>
<dbReference type="CDD" id="cd01383">
    <property type="entry name" value="MYSc_Myo8"/>
    <property type="match status" value="1"/>
</dbReference>
<dbReference type="STRING" id="3818.A0A445BYF6"/>
<keyword evidence="4" id="KW-0112">Calmodulin-binding</keyword>
<keyword evidence="2 10" id="KW-0547">Nucleotide-binding</keyword>
<dbReference type="AlphaFoldDB" id="A0A445BYF6"/>
<dbReference type="FunFam" id="1.20.120.720:FF:000028">
    <property type="entry name" value="Myosin IE heavy chain"/>
    <property type="match status" value="1"/>
</dbReference>
<sequence length="1152" mass="131582">MMTPRSQARSSLEEMLESLRRRDEEEKPKDKPPALPSRPPSRARLPSVRVPNRFLCHGDDEKEDSGVRGRHRRNGSFGVKKVKVVVESPYIKLQVWCRQQKGNWELGKIQSTSEEEACVSLSNGNVMKVSRLALLPANPDILEGVDDLIQLSYLNEPSVLYNLKSRYTQDLIYSKAGPVLIALNPFKDVQIYGSEYVEAYKQRCNDNPHVYAVADAAYNEMIRDEVNQSIIISGESGAGKTETAKIAMQYLADLGGGSCGIENDVLQTNFVLESFGNAKTSRNDNSSRFGKLIEIHFSALGKICGAKIQTCKNFQSRVVQLANGERSYHIFYQLCAGASPDLRDRLKLRTASEYRYLNQSDCMTIDGVNDDKKFQGLVKALDVIRMSKQDQERVFKLLAAILWLGNITFHETDNENHIEVVDDEAATIAATLMQCSLKELMVTLSTHKIKAGKDTITKKLTLRQAIDTRDALAKFMYANLFDWLVEQVNKALEVGKRRTGRSISILDIYGFESFQKNSFEQFCINYANERLQQHFNRHLFKLEQEDYELDGVDWTKVEFEDNQVCLDLFEKKPLGLLSLLDEESNFPRATDLTLATKLKQHLSSNPCFKGESGKAFSVRHYAGEVTYDTNGFLEKNRDPLPSDSIKLLSSCSCELLQSFSQVLDPSQQTNSSHLGAMESKRQSVGTKFKGQLFKLMHQMESTTPHFIRCIKPNAKQVPGIYDEDLVLQQLKCCGVLEVVRISRAGYPTRMTHQEFAKRYGLLLSEAHTSLDPLSISIAILQQFNIPPEMYQVGYTKLYLRSGQVGVLEDRRKHILWGILSVQRSFRGYQVRSIFRELKNRATTLQSFIRGEIARKKYGVMMESSITISSEHDQQIEAAIVIQSVIRGWLVRRHASSLYRPKKHHENPRHRRRSRPKFPEIQDVLSRELAQNLPSALAELQKRVVKAEVTIEQREVENSQLRDQLKQFERRWIEYENKMKSMEEMWQRQMVSLQMSLAAARKSLASASGQHAKHDALAQYGSDSEDTTSMESRTPRTPGVSTPLKYSCSLSELGAVREVNSCANSVSSLAREFEQQRHVFDEEAKAMLEGQNGNMKCYAEYKKLKRRFEGWKKEYKIRLKEIKAKVHRNPEMDRGRRKWWGKLSSKAHSLGRE</sequence>
<dbReference type="GO" id="GO:0016459">
    <property type="term" value="C:myosin complex"/>
    <property type="evidence" value="ECO:0007669"/>
    <property type="project" value="UniProtKB-KW"/>
</dbReference>
<dbReference type="SUPFAM" id="SSF52540">
    <property type="entry name" value="P-loop containing nucleoside triphosphate hydrolases"/>
    <property type="match status" value="1"/>
</dbReference>
<dbReference type="InterPro" id="IPR027417">
    <property type="entry name" value="P-loop_NTPase"/>
</dbReference>
<evidence type="ECO:0000313" key="16">
    <source>
        <dbReference type="Proteomes" id="UP000289738"/>
    </source>
</evidence>
<keyword evidence="5 11" id="KW-0175">Coiled coil</keyword>
<feature type="compositionally biased region" description="Basic and acidic residues" evidence="12">
    <location>
        <begin position="17"/>
        <end position="32"/>
    </location>
</feature>
<organism evidence="15 16">
    <name type="scientific">Arachis hypogaea</name>
    <name type="common">Peanut</name>
    <dbReference type="NCBI Taxonomy" id="3818"/>
    <lineage>
        <taxon>Eukaryota</taxon>
        <taxon>Viridiplantae</taxon>
        <taxon>Streptophyta</taxon>
        <taxon>Embryophyta</taxon>
        <taxon>Tracheophyta</taxon>
        <taxon>Spermatophyta</taxon>
        <taxon>Magnoliopsida</taxon>
        <taxon>eudicotyledons</taxon>
        <taxon>Gunneridae</taxon>
        <taxon>Pentapetalae</taxon>
        <taxon>rosids</taxon>
        <taxon>fabids</taxon>
        <taxon>Fabales</taxon>
        <taxon>Fabaceae</taxon>
        <taxon>Papilionoideae</taxon>
        <taxon>50 kb inversion clade</taxon>
        <taxon>dalbergioids sensu lato</taxon>
        <taxon>Dalbergieae</taxon>
        <taxon>Pterocarpus clade</taxon>
        <taxon>Arachis</taxon>
    </lineage>
</organism>
<evidence type="ECO:0000256" key="9">
    <source>
        <dbReference type="ARBA" id="ARBA00060862"/>
    </source>
</evidence>
<dbReference type="GO" id="GO:0005516">
    <property type="term" value="F:calmodulin binding"/>
    <property type="evidence" value="ECO:0007669"/>
    <property type="project" value="UniProtKB-KW"/>
</dbReference>
<name>A0A445BYF6_ARAHY</name>
<dbReference type="PROSITE" id="PS51456">
    <property type="entry name" value="MYOSIN_MOTOR"/>
    <property type="match status" value="1"/>
</dbReference>
<dbReference type="EMBL" id="SDMP01000008">
    <property type="protein sequence ID" value="RYR43785.1"/>
    <property type="molecule type" value="Genomic_DNA"/>
</dbReference>
<dbReference type="GO" id="GO:0000146">
    <property type="term" value="F:microfilament motor activity"/>
    <property type="evidence" value="ECO:0007669"/>
    <property type="project" value="TreeGrafter"/>
</dbReference>
<evidence type="ECO:0008006" key="17">
    <source>
        <dbReference type="Google" id="ProtNLM"/>
    </source>
</evidence>
<feature type="region of interest" description="Disordered" evidence="12">
    <location>
        <begin position="1"/>
        <end position="49"/>
    </location>
</feature>
<protein>
    <recommendedName>
        <fullName evidence="17">Myosin motor domain-containing protein</fullName>
    </recommendedName>
</protein>
<dbReference type="Gene3D" id="6.20.240.20">
    <property type="match status" value="1"/>
</dbReference>
<feature type="compositionally biased region" description="Polar residues" evidence="12">
    <location>
        <begin position="1"/>
        <end position="10"/>
    </location>
</feature>
<proteinExistence type="inferred from homology"/>
<dbReference type="PROSITE" id="PS51844">
    <property type="entry name" value="SH3_LIKE"/>
    <property type="match status" value="1"/>
</dbReference>
<dbReference type="InterPro" id="IPR001609">
    <property type="entry name" value="Myosin_head_motor_dom-like"/>
</dbReference>